<comment type="catalytic activity">
    <reaction evidence="7">
        <text>DNA(n) + a 2'-deoxyribonucleoside 5'-triphosphate = DNA(n+1) + diphosphate</text>
        <dbReference type="Rhea" id="RHEA:22508"/>
        <dbReference type="Rhea" id="RHEA-COMP:17339"/>
        <dbReference type="Rhea" id="RHEA-COMP:17340"/>
        <dbReference type="ChEBI" id="CHEBI:33019"/>
        <dbReference type="ChEBI" id="CHEBI:61560"/>
        <dbReference type="ChEBI" id="CHEBI:173112"/>
        <dbReference type="EC" id="2.7.7.7"/>
    </reaction>
</comment>
<organism evidence="9 10">
    <name type="scientific">Motilibacter rhizosphaerae</name>
    <dbReference type="NCBI Taxonomy" id="598652"/>
    <lineage>
        <taxon>Bacteria</taxon>
        <taxon>Bacillati</taxon>
        <taxon>Actinomycetota</taxon>
        <taxon>Actinomycetes</taxon>
        <taxon>Motilibacterales</taxon>
        <taxon>Motilibacteraceae</taxon>
        <taxon>Motilibacter</taxon>
    </lineage>
</organism>
<dbReference type="GO" id="GO:0006261">
    <property type="term" value="P:DNA-templated DNA replication"/>
    <property type="evidence" value="ECO:0007669"/>
    <property type="project" value="TreeGrafter"/>
</dbReference>
<gene>
    <name evidence="9" type="ORF">EV189_3756</name>
</gene>
<keyword evidence="5" id="KW-0235">DNA replication</keyword>
<keyword evidence="4" id="KW-0548">Nucleotidyltransferase</keyword>
<evidence type="ECO:0000256" key="7">
    <source>
        <dbReference type="ARBA" id="ARBA00049244"/>
    </source>
</evidence>
<dbReference type="GO" id="GO:0009360">
    <property type="term" value="C:DNA polymerase III complex"/>
    <property type="evidence" value="ECO:0007669"/>
    <property type="project" value="InterPro"/>
</dbReference>
<keyword evidence="3" id="KW-0808">Transferase</keyword>
<dbReference type="InterPro" id="IPR027417">
    <property type="entry name" value="P-loop_NTPase"/>
</dbReference>
<dbReference type="SUPFAM" id="SSF52540">
    <property type="entry name" value="P-loop containing nucleoside triphosphate hydrolases"/>
    <property type="match status" value="1"/>
</dbReference>
<evidence type="ECO:0000256" key="6">
    <source>
        <dbReference type="ARBA" id="ARBA00022932"/>
    </source>
</evidence>
<dbReference type="GO" id="GO:0008408">
    <property type="term" value="F:3'-5' exonuclease activity"/>
    <property type="evidence" value="ECO:0007669"/>
    <property type="project" value="InterPro"/>
</dbReference>
<dbReference type="Pfam" id="PF09115">
    <property type="entry name" value="DNApol3-delta_C"/>
    <property type="match status" value="1"/>
</dbReference>
<evidence type="ECO:0000313" key="9">
    <source>
        <dbReference type="EMBL" id="RZS79403.1"/>
    </source>
</evidence>
<dbReference type="PANTHER" id="PTHR11669">
    <property type="entry name" value="REPLICATION FACTOR C / DNA POLYMERASE III GAMMA-TAU SUBUNIT"/>
    <property type="match status" value="1"/>
</dbReference>
<keyword evidence="10" id="KW-1185">Reference proteome</keyword>
<dbReference type="RefSeq" id="WP_130494485.1">
    <property type="nucleotide sequence ID" value="NZ_SGXD01000006.1"/>
</dbReference>
<dbReference type="InterPro" id="IPR004622">
    <property type="entry name" value="DNA_pol_HolB"/>
</dbReference>
<dbReference type="NCBIfam" id="TIGR00678">
    <property type="entry name" value="holB"/>
    <property type="match status" value="1"/>
</dbReference>
<dbReference type="GO" id="GO:0003887">
    <property type="term" value="F:DNA-directed DNA polymerase activity"/>
    <property type="evidence" value="ECO:0007669"/>
    <property type="project" value="UniProtKB-KW"/>
</dbReference>
<dbReference type="GO" id="GO:0003677">
    <property type="term" value="F:DNA binding"/>
    <property type="evidence" value="ECO:0007669"/>
    <property type="project" value="InterPro"/>
</dbReference>
<evidence type="ECO:0000256" key="1">
    <source>
        <dbReference type="ARBA" id="ARBA00012417"/>
    </source>
</evidence>
<evidence type="ECO:0000313" key="10">
    <source>
        <dbReference type="Proteomes" id="UP000293638"/>
    </source>
</evidence>
<evidence type="ECO:0000256" key="3">
    <source>
        <dbReference type="ARBA" id="ARBA00022679"/>
    </source>
</evidence>
<dbReference type="Pfam" id="PF13177">
    <property type="entry name" value="DNA_pol3_delta2"/>
    <property type="match status" value="1"/>
</dbReference>
<dbReference type="EMBL" id="SGXD01000006">
    <property type="protein sequence ID" value="RZS79403.1"/>
    <property type="molecule type" value="Genomic_DNA"/>
</dbReference>
<evidence type="ECO:0000256" key="4">
    <source>
        <dbReference type="ARBA" id="ARBA00022695"/>
    </source>
</evidence>
<accession>A0A4Q7NA83</accession>
<dbReference type="InterPro" id="IPR050238">
    <property type="entry name" value="DNA_Rep/Repair_Clamp_Loader"/>
</dbReference>
<dbReference type="PANTHER" id="PTHR11669:SF8">
    <property type="entry name" value="DNA POLYMERASE III SUBUNIT DELTA"/>
    <property type="match status" value="1"/>
</dbReference>
<dbReference type="OrthoDB" id="9809531at2"/>
<dbReference type="Gene3D" id="3.40.50.300">
    <property type="entry name" value="P-loop containing nucleotide triphosphate hydrolases"/>
    <property type="match status" value="1"/>
</dbReference>
<feature type="domain" description="DNA polymerase III delta subunit C-terminal" evidence="8">
    <location>
        <begin position="314"/>
        <end position="371"/>
    </location>
</feature>
<dbReference type="Proteomes" id="UP000293638">
    <property type="component" value="Unassembled WGS sequence"/>
</dbReference>
<keyword evidence="6" id="KW-0239">DNA-directed DNA polymerase</keyword>
<comment type="caution">
    <text evidence="9">The sequence shown here is derived from an EMBL/GenBank/DDBJ whole genome shotgun (WGS) entry which is preliminary data.</text>
</comment>
<evidence type="ECO:0000256" key="2">
    <source>
        <dbReference type="ARBA" id="ARBA00014363"/>
    </source>
</evidence>
<dbReference type="InterPro" id="IPR015199">
    <property type="entry name" value="DNA_pol_III_delta_C"/>
</dbReference>
<dbReference type="NCBIfam" id="NF005926">
    <property type="entry name" value="PRK07940.1"/>
    <property type="match status" value="1"/>
</dbReference>
<protein>
    <recommendedName>
        <fullName evidence="2">DNA polymerase III subunit delta'</fullName>
        <ecNumber evidence="1">2.7.7.7</ecNumber>
    </recommendedName>
</protein>
<dbReference type="AlphaFoldDB" id="A0A4Q7NA83"/>
<evidence type="ECO:0000256" key="5">
    <source>
        <dbReference type="ARBA" id="ARBA00022705"/>
    </source>
</evidence>
<proteinExistence type="predicted"/>
<evidence type="ECO:0000259" key="8">
    <source>
        <dbReference type="Pfam" id="PF09115"/>
    </source>
</evidence>
<reference evidence="9 10" key="1">
    <citation type="submission" date="2019-02" db="EMBL/GenBank/DDBJ databases">
        <title>Genomic Encyclopedia of Type Strains, Phase IV (KMG-IV): sequencing the most valuable type-strain genomes for metagenomic binning, comparative biology and taxonomic classification.</title>
        <authorList>
            <person name="Goeker M."/>
        </authorList>
    </citation>
    <scope>NUCLEOTIDE SEQUENCE [LARGE SCALE GENOMIC DNA]</scope>
    <source>
        <strain evidence="9 10">DSM 45622</strain>
    </source>
</reference>
<sequence>MSVWDRVVGQERAVVELQSAVQAAEQLLRGGTGTGMTHAWLFTGPPGSGRSVAAGAFAAALQCERGGCGTCASCRTALAGSHADIEVVSTRLLSIGVAVSRELVQKAARRPSQGRWQVLLVEDVDRLTEQAANTLLKVLEEPPPRTVWLLCAPSLEDALPTIRSRCRHVLLRTPPVQAVADLLVARDGIDPAMAVFAARAAQGHIGRARRLATDEQARLRRNEALRIPGQLRDIGSCLQAAANLVEATKEEAGAQSAELDAKETEELARALGKGTTGRGMVTGAAGQLKELERQQRTRAKRTRLDALDRALVDLVSFYRDVLAVQFGAPVALVNEEMRPAVEQTARALPPEGALRCIEAILECRTSLEANAAELLAVEALAVKLRAA</sequence>
<dbReference type="EC" id="2.7.7.7" evidence="1"/>
<name>A0A4Q7NA83_9ACTN</name>